<dbReference type="InParanoid" id="A0A263D1H0"/>
<proteinExistence type="predicted"/>
<accession>A0A263D1H0</accession>
<gene>
    <name evidence="2" type="ORF">CFN78_16830</name>
</gene>
<evidence type="ECO:0008006" key="4">
    <source>
        <dbReference type="Google" id="ProtNLM"/>
    </source>
</evidence>
<evidence type="ECO:0000313" key="2">
    <source>
        <dbReference type="EMBL" id="OZM72191.1"/>
    </source>
</evidence>
<name>A0A263D1H0_9PSEU</name>
<evidence type="ECO:0000256" key="1">
    <source>
        <dbReference type="SAM" id="MobiDB-lite"/>
    </source>
</evidence>
<protein>
    <recommendedName>
        <fullName evidence="4">ASCH domain-containing protein</fullName>
    </recommendedName>
</protein>
<feature type="region of interest" description="Disordered" evidence="1">
    <location>
        <begin position="184"/>
        <end position="204"/>
    </location>
</feature>
<comment type="caution">
    <text evidence="2">The sequence shown here is derived from an EMBL/GenBank/DDBJ whole genome shotgun (WGS) entry which is preliminary data.</text>
</comment>
<dbReference type="Proteomes" id="UP000242444">
    <property type="component" value="Unassembled WGS sequence"/>
</dbReference>
<organism evidence="2 3">
    <name type="scientific">Amycolatopsis antarctica</name>
    <dbReference type="NCBI Taxonomy" id="1854586"/>
    <lineage>
        <taxon>Bacteria</taxon>
        <taxon>Bacillati</taxon>
        <taxon>Actinomycetota</taxon>
        <taxon>Actinomycetes</taxon>
        <taxon>Pseudonocardiales</taxon>
        <taxon>Pseudonocardiaceae</taxon>
        <taxon>Amycolatopsis</taxon>
    </lineage>
</organism>
<evidence type="ECO:0000313" key="3">
    <source>
        <dbReference type="Proteomes" id="UP000242444"/>
    </source>
</evidence>
<dbReference type="EMBL" id="NKYE01000009">
    <property type="protein sequence ID" value="OZM72191.1"/>
    <property type="molecule type" value="Genomic_DNA"/>
</dbReference>
<dbReference type="OrthoDB" id="121143at2"/>
<dbReference type="AlphaFoldDB" id="A0A263D1H0"/>
<feature type="compositionally biased region" description="Low complexity" evidence="1">
    <location>
        <begin position="191"/>
        <end position="204"/>
    </location>
</feature>
<sequence>MLIARATLDRIADDTVTLAFRRWKRCAVRSGGTVRTAVGVLRLGAVESVEPARITEAEAIAAGYADATALRTELARREGGTYRIELGLDGPDPRIALRARPARGTELGELTAALARLDRASRSGAWTSRTLRAIRDRPGVRAGELAATEHRPLPAFKAGVRKLKDLGLTESLEVGYRLSPRGTAFLRSRAGSPVPGGSPQPGDA</sequence>
<reference evidence="2 3" key="1">
    <citation type="submission" date="2017-07" db="EMBL/GenBank/DDBJ databases">
        <title>Amycolatopsis antarcticus sp. nov., isolated from the surface of an Antarcticus brown macroalga.</title>
        <authorList>
            <person name="Wang J."/>
            <person name="Leiva S."/>
            <person name="Huang J."/>
            <person name="Huang Y."/>
        </authorList>
    </citation>
    <scope>NUCLEOTIDE SEQUENCE [LARGE SCALE GENOMIC DNA]</scope>
    <source>
        <strain evidence="2 3">AU-G6</strain>
    </source>
</reference>
<keyword evidence="3" id="KW-1185">Reference proteome</keyword>
<dbReference type="RefSeq" id="WP_094863762.1">
    <property type="nucleotide sequence ID" value="NZ_NKYE01000009.1"/>
</dbReference>